<reference evidence="1 2" key="1">
    <citation type="journal article" date="2018" name="Front. Plant Sci.">
        <title>Red Clover (Trifolium pratense) and Zigzag Clover (T. medium) - A Picture of Genomic Similarities and Differences.</title>
        <authorList>
            <person name="Dluhosova J."/>
            <person name="Istvanek J."/>
            <person name="Nedelnik J."/>
            <person name="Repkova J."/>
        </authorList>
    </citation>
    <scope>NUCLEOTIDE SEQUENCE [LARGE SCALE GENOMIC DNA]</scope>
    <source>
        <strain evidence="2">cv. 10/8</strain>
        <tissue evidence="1">Leaf</tissue>
    </source>
</reference>
<accession>A0A392NYN3</accession>
<sequence length="42" mass="4581">YDAAAHVVENHIVMQCDAVVIIFKMVVAKGTSLGKEECRAYA</sequence>
<name>A0A392NYN3_9FABA</name>
<evidence type="ECO:0000313" key="2">
    <source>
        <dbReference type="Proteomes" id="UP000265520"/>
    </source>
</evidence>
<organism evidence="1 2">
    <name type="scientific">Trifolium medium</name>
    <dbReference type="NCBI Taxonomy" id="97028"/>
    <lineage>
        <taxon>Eukaryota</taxon>
        <taxon>Viridiplantae</taxon>
        <taxon>Streptophyta</taxon>
        <taxon>Embryophyta</taxon>
        <taxon>Tracheophyta</taxon>
        <taxon>Spermatophyta</taxon>
        <taxon>Magnoliopsida</taxon>
        <taxon>eudicotyledons</taxon>
        <taxon>Gunneridae</taxon>
        <taxon>Pentapetalae</taxon>
        <taxon>rosids</taxon>
        <taxon>fabids</taxon>
        <taxon>Fabales</taxon>
        <taxon>Fabaceae</taxon>
        <taxon>Papilionoideae</taxon>
        <taxon>50 kb inversion clade</taxon>
        <taxon>NPAAA clade</taxon>
        <taxon>Hologalegina</taxon>
        <taxon>IRL clade</taxon>
        <taxon>Trifolieae</taxon>
        <taxon>Trifolium</taxon>
    </lineage>
</organism>
<evidence type="ECO:0000313" key="1">
    <source>
        <dbReference type="EMBL" id="MCI03615.1"/>
    </source>
</evidence>
<keyword evidence="2" id="KW-1185">Reference proteome</keyword>
<dbReference type="AlphaFoldDB" id="A0A392NYN3"/>
<dbReference type="EMBL" id="LXQA010052744">
    <property type="protein sequence ID" value="MCI03615.1"/>
    <property type="molecule type" value="Genomic_DNA"/>
</dbReference>
<dbReference type="Proteomes" id="UP000265520">
    <property type="component" value="Unassembled WGS sequence"/>
</dbReference>
<protein>
    <submittedName>
        <fullName evidence="1">Uncharacterized protein</fullName>
    </submittedName>
</protein>
<proteinExistence type="predicted"/>
<comment type="caution">
    <text evidence="1">The sequence shown here is derived from an EMBL/GenBank/DDBJ whole genome shotgun (WGS) entry which is preliminary data.</text>
</comment>
<feature type="non-terminal residue" evidence="1">
    <location>
        <position position="1"/>
    </location>
</feature>